<name>A0AAV4BK86_9GAST</name>
<reference evidence="2 3" key="1">
    <citation type="journal article" date="2021" name="Elife">
        <title>Chloroplast acquisition without the gene transfer in kleptoplastic sea slugs, Plakobranchus ocellatus.</title>
        <authorList>
            <person name="Maeda T."/>
            <person name="Takahashi S."/>
            <person name="Yoshida T."/>
            <person name="Shimamura S."/>
            <person name="Takaki Y."/>
            <person name="Nagai Y."/>
            <person name="Toyoda A."/>
            <person name="Suzuki Y."/>
            <person name="Arimoto A."/>
            <person name="Ishii H."/>
            <person name="Satoh N."/>
            <person name="Nishiyama T."/>
            <person name="Hasebe M."/>
            <person name="Maruyama T."/>
            <person name="Minagawa J."/>
            <person name="Obokata J."/>
            <person name="Shigenobu S."/>
        </authorList>
    </citation>
    <scope>NUCLEOTIDE SEQUENCE [LARGE SCALE GENOMIC DNA]</scope>
</reference>
<evidence type="ECO:0000256" key="1">
    <source>
        <dbReference type="SAM" id="MobiDB-lite"/>
    </source>
</evidence>
<feature type="region of interest" description="Disordered" evidence="1">
    <location>
        <begin position="74"/>
        <end position="93"/>
    </location>
</feature>
<comment type="caution">
    <text evidence="2">The sequence shown here is derived from an EMBL/GenBank/DDBJ whole genome shotgun (WGS) entry which is preliminary data.</text>
</comment>
<keyword evidence="3" id="KW-1185">Reference proteome</keyword>
<dbReference type="AlphaFoldDB" id="A0AAV4BK86"/>
<dbReference type="EMBL" id="BLXT01005065">
    <property type="protein sequence ID" value="GFO19578.1"/>
    <property type="molecule type" value="Genomic_DNA"/>
</dbReference>
<organism evidence="2 3">
    <name type="scientific">Plakobranchus ocellatus</name>
    <dbReference type="NCBI Taxonomy" id="259542"/>
    <lineage>
        <taxon>Eukaryota</taxon>
        <taxon>Metazoa</taxon>
        <taxon>Spiralia</taxon>
        <taxon>Lophotrochozoa</taxon>
        <taxon>Mollusca</taxon>
        <taxon>Gastropoda</taxon>
        <taxon>Heterobranchia</taxon>
        <taxon>Euthyneura</taxon>
        <taxon>Panpulmonata</taxon>
        <taxon>Sacoglossa</taxon>
        <taxon>Placobranchoidea</taxon>
        <taxon>Plakobranchidae</taxon>
        <taxon>Plakobranchus</taxon>
    </lineage>
</organism>
<sequence length="124" mass="13677">MVWVEVEPTIYLLDLDLKVKPQQSHTIVTGLCEISSANSHLLLKKKAPAQFGPCCAFRAGGSRPFSDVKRRAWSPRLPHGSSEEHPHNFSCLTHGNSVTAPEDVVRGLIGPSARATYRHSDKTF</sequence>
<dbReference type="Proteomes" id="UP000735302">
    <property type="component" value="Unassembled WGS sequence"/>
</dbReference>
<evidence type="ECO:0000313" key="2">
    <source>
        <dbReference type="EMBL" id="GFO19578.1"/>
    </source>
</evidence>
<protein>
    <submittedName>
        <fullName evidence="2">Uncharacterized protein</fullName>
    </submittedName>
</protein>
<gene>
    <name evidence="2" type="ORF">PoB_004608300</name>
</gene>
<proteinExistence type="predicted"/>
<accession>A0AAV4BK86</accession>
<evidence type="ECO:0000313" key="3">
    <source>
        <dbReference type="Proteomes" id="UP000735302"/>
    </source>
</evidence>